<feature type="compositionally biased region" description="Basic and acidic residues" evidence="1">
    <location>
        <begin position="146"/>
        <end position="169"/>
    </location>
</feature>
<dbReference type="InterPro" id="IPR025577">
    <property type="entry name" value="FlxA"/>
</dbReference>
<gene>
    <name evidence="2" type="ORF">DWX93_04090</name>
</gene>
<organism evidence="2 3">
    <name type="scientific">Roseburia hominis</name>
    <dbReference type="NCBI Taxonomy" id="301301"/>
    <lineage>
        <taxon>Bacteria</taxon>
        <taxon>Bacillati</taxon>
        <taxon>Bacillota</taxon>
        <taxon>Clostridia</taxon>
        <taxon>Lachnospirales</taxon>
        <taxon>Lachnospiraceae</taxon>
        <taxon>Roseburia</taxon>
    </lineage>
</organism>
<feature type="compositionally biased region" description="Low complexity" evidence="1">
    <location>
        <begin position="62"/>
        <end position="74"/>
    </location>
</feature>
<feature type="compositionally biased region" description="Basic and acidic residues" evidence="1">
    <location>
        <begin position="226"/>
        <end position="237"/>
    </location>
</feature>
<accession>A0A174EIB2</accession>
<name>A0A174EIB2_9FIRM</name>
<protein>
    <recommendedName>
        <fullName evidence="4">FlxA-like protein</fullName>
    </recommendedName>
</protein>
<sequence>MRINGFSGTNMQSGTMGMAQGNDSVSKNIQNQIANAKQKLQDLSSNEEMSLEDKMKKRQEIQQEINNLNQQLRQHQIEQRKEQQSKNSSSMDDMVAGTNNTSKKKGTGLSKASMQAMISADSSMKQAKVQGSMATQIEGRASVLESEIKQDAGKGNTEKKEEELAELKAKAQSATAAQMSTLADANKSVEEAAKADNSNTEGTATKNNTEKSEKTQKATGAAEETDSVKNTDIKRETQVTVETPTPENAQNATQQAVYTPIDIRL</sequence>
<proteinExistence type="predicted"/>
<reference evidence="2 3" key="1">
    <citation type="submission" date="2018-08" db="EMBL/GenBank/DDBJ databases">
        <title>A genome reference for cultivated species of the human gut microbiota.</title>
        <authorList>
            <person name="Zou Y."/>
            <person name="Xue W."/>
            <person name="Luo G."/>
        </authorList>
    </citation>
    <scope>NUCLEOTIDE SEQUENCE [LARGE SCALE GENOMIC DNA]</scope>
    <source>
        <strain evidence="2 3">AF22-12AC</strain>
    </source>
</reference>
<dbReference type="Pfam" id="PF14282">
    <property type="entry name" value="FlxA"/>
    <property type="match status" value="1"/>
</dbReference>
<evidence type="ECO:0008006" key="4">
    <source>
        <dbReference type="Google" id="ProtNLM"/>
    </source>
</evidence>
<evidence type="ECO:0000256" key="1">
    <source>
        <dbReference type="SAM" id="MobiDB-lite"/>
    </source>
</evidence>
<feature type="compositionally biased region" description="Basic and acidic residues" evidence="1">
    <location>
        <begin position="51"/>
        <end position="61"/>
    </location>
</feature>
<dbReference type="AlphaFoldDB" id="A0A174EIB2"/>
<feature type="compositionally biased region" description="Polar residues" evidence="1">
    <location>
        <begin position="248"/>
        <end position="257"/>
    </location>
</feature>
<evidence type="ECO:0000313" key="3">
    <source>
        <dbReference type="Proteomes" id="UP000266172"/>
    </source>
</evidence>
<evidence type="ECO:0000313" key="2">
    <source>
        <dbReference type="EMBL" id="RGS42502.1"/>
    </source>
</evidence>
<feature type="region of interest" description="Disordered" evidence="1">
    <location>
        <begin position="146"/>
        <end position="265"/>
    </location>
</feature>
<feature type="region of interest" description="Disordered" evidence="1">
    <location>
        <begin position="1"/>
        <end position="23"/>
    </location>
</feature>
<dbReference type="RefSeq" id="WP_055231209.1">
    <property type="nucleotide sequence ID" value="NZ_CAKMUY010000009.1"/>
</dbReference>
<feature type="region of interest" description="Disordered" evidence="1">
    <location>
        <begin position="37"/>
        <end position="109"/>
    </location>
</feature>
<dbReference type="Proteomes" id="UP000266172">
    <property type="component" value="Unassembled WGS sequence"/>
</dbReference>
<feature type="compositionally biased region" description="Polar residues" evidence="1">
    <location>
        <begin position="172"/>
        <end position="183"/>
    </location>
</feature>
<feature type="compositionally biased region" description="Low complexity" evidence="1">
    <location>
        <begin position="238"/>
        <end position="247"/>
    </location>
</feature>
<comment type="caution">
    <text evidence="2">The sequence shown here is derived from an EMBL/GenBank/DDBJ whole genome shotgun (WGS) entry which is preliminary data.</text>
</comment>
<dbReference type="EMBL" id="QRVL01000001">
    <property type="protein sequence ID" value="RGS42502.1"/>
    <property type="molecule type" value="Genomic_DNA"/>
</dbReference>
<feature type="compositionally biased region" description="Polar residues" evidence="1">
    <location>
        <begin position="196"/>
        <end position="207"/>
    </location>
</feature>
<feature type="compositionally biased region" description="Basic and acidic residues" evidence="1">
    <location>
        <begin position="75"/>
        <end position="84"/>
    </location>
</feature>
<feature type="compositionally biased region" description="Polar residues" evidence="1">
    <location>
        <begin position="85"/>
        <end position="101"/>
    </location>
</feature>